<name>A0A7D8IP82_SALER</name>
<reference evidence="1 2" key="1">
    <citation type="submission" date="2018-06" db="EMBL/GenBank/DDBJ databases">
        <authorList>
            <consortium name="Pathogen Informatics"/>
            <person name="Doyle S."/>
        </authorList>
    </citation>
    <scope>NUCLEOTIDE SEQUENCE [LARGE SCALE GENOMIC DNA]</scope>
    <source>
        <strain evidence="1 2">NCTC6385</strain>
    </source>
</reference>
<evidence type="ECO:0000313" key="1">
    <source>
        <dbReference type="EMBL" id="SUF93423.1"/>
    </source>
</evidence>
<protein>
    <submittedName>
        <fullName evidence="1">Uncharacterized protein</fullName>
    </submittedName>
</protein>
<dbReference type="EMBL" id="UGWV01000002">
    <property type="protein sequence ID" value="SUF93423.1"/>
    <property type="molecule type" value="Genomic_DNA"/>
</dbReference>
<organism evidence="1 2">
    <name type="scientific">Salmonella enterica</name>
    <name type="common">Salmonella choleraesuis</name>
    <dbReference type="NCBI Taxonomy" id="28901"/>
    <lineage>
        <taxon>Bacteria</taxon>
        <taxon>Pseudomonadati</taxon>
        <taxon>Pseudomonadota</taxon>
        <taxon>Gammaproteobacteria</taxon>
        <taxon>Enterobacterales</taxon>
        <taxon>Enterobacteriaceae</taxon>
        <taxon>Salmonella</taxon>
    </lineage>
</organism>
<evidence type="ECO:0000313" key="2">
    <source>
        <dbReference type="Proteomes" id="UP000254463"/>
    </source>
</evidence>
<sequence>MENPHCNSVDYANGIPTSHYWPDQVKNKKGRAVKAFAKGKTTYITIGAEE</sequence>
<dbReference type="Proteomes" id="UP000254463">
    <property type="component" value="Unassembled WGS sequence"/>
</dbReference>
<gene>
    <name evidence="1" type="ORF">NCTC6385_00257</name>
</gene>
<proteinExistence type="predicted"/>
<dbReference type="AlphaFoldDB" id="A0A7D8IP82"/>
<accession>A0A7D8IP82</accession>